<proteinExistence type="inferred from homology"/>
<dbReference type="SFLD" id="SFLDG00358">
    <property type="entry name" value="Main_(cytGST)"/>
    <property type="match status" value="1"/>
</dbReference>
<dbReference type="Pfam" id="PF13410">
    <property type="entry name" value="GST_C_2"/>
    <property type="match status" value="1"/>
</dbReference>
<dbReference type="PROSITE" id="PS50404">
    <property type="entry name" value="GST_NTER"/>
    <property type="match status" value="1"/>
</dbReference>
<dbReference type="InterPro" id="IPR036282">
    <property type="entry name" value="Glutathione-S-Trfase_C_sf"/>
</dbReference>
<gene>
    <name evidence="4" type="ORF">SPSC_06399</name>
</gene>
<evidence type="ECO:0000256" key="1">
    <source>
        <dbReference type="ARBA" id="ARBA00007409"/>
    </source>
</evidence>
<feature type="domain" description="GST N-terminal" evidence="2">
    <location>
        <begin position="11"/>
        <end position="94"/>
    </location>
</feature>
<dbReference type="InterPro" id="IPR036249">
    <property type="entry name" value="Thioredoxin-like_sf"/>
</dbReference>
<keyword evidence="4" id="KW-0808">Transferase</keyword>
<comment type="similarity">
    <text evidence="1">Belongs to the GST superfamily.</text>
</comment>
<dbReference type="PANTHER" id="PTHR44051:SF9">
    <property type="entry name" value="GLUTATHIONE S-TRANSFERASE 1"/>
    <property type="match status" value="1"/>
</dbReference>
<dbReference type="PROSITE" id="PS50405">
    <property type="entry name" value="GST_CTER"/>
    <property type="match status" value="1"/>
</dbReference>
<dbReference type="OrthoDB" id="2098326at2759"/>
<dbReference type="FunFam" id="1.20.1050.10:FF:000069">
    <property type="entry name" value="Putative elongation factor 1-gamma"/>
    <property type="match status" value="1"/>
</dbReference>
<dbReference type="GO" id="GO:0016740">
    <property type="term" value="F:transferase activity"/>
    <property type="evidence" value="ECO:0007669"/>
    <property type="project" value="UniProtKB-KW"/>
</dbReference>
<dbReference type="Gene3D" id="1.20.1050.10">
    <property type="match status" value="1"/>
</dbReference>
<evidence type="ECO:0000259" key="3">
    <source>
        <dbReference type="PROSITE" id="PS50405"/>
    </source>
</evidence>
<dbReference type="InterPro" id="IPR004045">
    <property type="entry name" value="Glutathione_S-Trfase_N"/>
</dbReference>
<sequence>MSTDTTFSPSNPERVLYYLENSRAFRVAWLLEELSLPYTLKHYRRLEGKRAEPTLKADSGNPLGKLPYLIDSTIRISESSAIVKYLIERYGTQRGRLDLLGTSDDWQERADVESWISFSEGMMVHTLAAVYPRWFADAETAQAIEAKMAANVHNLLNLLEQALQKGEFLVAGRLTAADIMCAFSVEYTFGMDVAITGVGKSMQDWPKVVEWLKRCARLPSYQRVLQRGATHRFTIAD</sequence>
<organism evidence="4">
    <name type="scientific">Sporisorium scitamineum</name>
    <dbReference type="NCBI Taxonomy" id="49012"/>
    <lineage>
        <taxon>Eukaryota</taxon>
        <taxon>Fungi</taxon>
        <taxon>Dikarya</taxon>
        <taxon>Basidiomycota</taxon>
        <taxon>Ustilaginomycotina</taxon>
        <taxon>Ustilaginomycetes</taxon>
        <taxon>Ustilaginales</taxon>
        <taxon>Ustilaginaceae</taxon>
        <taxon>Sporisorium</taxon>
    </lineage>
</organism>
<feature type="domain" description="GST C-terminal" evidence="3">
    <location>
        <begin position="105"/>
        <end position="232"/>
    </location>
</feature>
<dbReference type="PANTHER" id="PTHR44051">
    <property type="entry name" value="GLUTATHIONE S-TRANSFERASE-RELATED"/>
    <property type="match status" value="1"/>
</dbReference>
<dbReference type="AlphaFoldDB" id="A0A127ZJF6"/>
<dbReference type="SUPFAM" id="SSF47616">
    <property type="entry name" value="GST C-terminal domain-like"/>
    <property type="match status" value="1"/>
</dbReference>
<name>A0A127ZJF6_9BASI</name>
<dbReference type="SUPFAM" id="SSF52833">
    <property type="entry name" value="Thioredoxin-like"/>
    <property type="match status" value="1"/>
</dbReference>
<evidence type="ECO:0000259" key="2">
    <source>
        <dbReference type="PROSITE" id="PS50404"/>
    </source>
</evidence>
<accession>A0A127ZJF6</accession>
<dbReference type="Gene3D" id="3.40.30.10">
    <property type="entry name" value="Glutaredoxin"/>
    <property type="match status" value="1"/>
</dbReference>
<dbReference type="InterPro" id="IPR040079">
    <property type="entry name" value="Glutathione_S-Trfase"/>
</dbReference>
<dbReference type="InterPro" id="IPR010987">
    <property type="entry name" value="Glutathione-S-Trfase_C-like"/>
</dbReference>
<reference evidence="4" key="1">
    <citation type="submission" date="2014-06" db="EMBL/GenBank/DDBJ databases">
        <authorList>
            <person name="Ju J."/>
            <person name="Zhang J."/>
        </authorList>
    </citation>
    <scope>NUCLEOTIDE SEQUENCE</scope>
    <source>
        <strain evidence="4">SscI8</strain>
    </source>
</reference>
<protein>
    <submittedName>
        <fullName evidence="4">Related to GTT1-glutathione S-transferase</fullName>
    </submittedName>
</protein>
<evidence type="ECO:0000313" key="4">
    <source>
        <dbReference type="EMBL" id="CDU26205.1"/>
    </source>
</evidence>
<dbReference type="EMBL" id="LK056694">
    <property type="protein sequence ID" value="CDU26205.1"/>
    <property type="molecule type" value="Genomic_DNA"/>
</dbReference>
<dbReference type="CDD" id="cd03046">
    <property type="entry name" value="GST_N_GTT1_like"/>
    <property type="match status" value="1"/>
</dbReference>
<dbReference type="SFLD" id="SFLDS00019">
    <property type="entry name" value="Glutathione_Transferase_(cytos"/>
    <property type="match status" value="1"/>
</dbReference>
<dbReference type="Pfam" id="PF02798">
    <property type="entry name" value="GST_N"/>
    <property type="match status" value="1"/>
</dbReference>